<accession>A0A0B1T8W9</accession>
<gene>
    <name evidence="2" type="ORF">OESDEN_07869</name>
</gene>
<keyword evidence="3" id="KW-1185">Reference proteome</keyword>
<evidence type="ECO:0000313" key="2">
    <source>
        <dbReference type="EMBL" id="KHJ92247.1"/>
    </source>
</evidence>
<keyword evidence="1" id="KW-0812">Transmembrane</keyword>
<dbReference type="OrthoDB" id="5815085at2759"/>
<name>A0A0B1T8W9_OESDE</name>
<sequence length="254" mass="28602">MEIRKMGVTDVLSFIGGGTSLFLGCSCVTLMETFIFLLKLILQSVSKEAFENVSVEDGSLNKEMLSSVPPAEPDSEIGVLSGFDASEEGDAIASTMQSPPRKSIHCVRLLTTEEDEEKEARGPLYRPHPPSLSELRTSSAFNELNTHNIERSLRNLPLNQRLTFDGAMERRRLRRQCAVDVTDDKLDQYLSEPTSSRSFCDDFDRKHPARVKVRRISSVTSRGSSSSTRTNVHIVEHPRRRSQIFNKFMAMNDF</sequence>
<proteinExistence type="predicted"/>
<keyword evidence="1" id="KW-1133">Transmembrane helix</keyword>
<reference evidence="2 3" key="1">
    <citation type="submission" date="2014-03" db="EMBL/GenBank/DDBJ databases">
        <title>Draft genome of the hookworm Oesophagostomum dentatum.</title>
        <authorList>
            <person name="Mitreva M."/>
        </authorList>
    </citation>
    <scope>NUCLEOTIDE SEQUENCE [LARGE SCALE GENOMIC DNA]</scope>
    <source>
        <strain evidence="2 3">OD-Hann</strain>
    </source>
</reference>
<organism evidence="2 3">
    <name type="scientific">Oesophagostomum dentatum</name>
    <name type="common">Nodular worm</name>
    <dbReference type="NCBI Taxonomy" id="61180"/>
    <lineage>
        <taxon>Eukaryota</taxon>
        <taxon>Metazoa</taxon>
        <taxon>Ecdysozoa</taxon>
        <taxon>Nematoda</taxon>
        <taxon>Chromadorea</taxon>
        <taxon>Rhabditida</taxon>
        <taxon>Rhabditina</taxon>
        <taxon>Rhabditomorpha</taxon>
        <taxon>Strongyloidea</taxon>
        <taxon>Strongylidae</taxon>
        <taxon>Oesophagostomum</taxon>
    </lineage>
</organism>
<dbReference type="Gene3D" id="1.10.287.770">
    <property type="entry name" value="YojJ-like"/>
    <property type="match status" value="1"/>
</dbReference>
<evidence type="ECO:0000313" key="3">
    <source>
        <dbReference type="Proteomes" id="UP000053660"/>
    </source>
</evidence>
<evidence type="ECO:0000256" key="1">
    <source>
        <dbReference type="SAM" id="Phobius"/>
    </source>
</evidence>
<feature type="transmembrane region" description="Helical" evidence="1">
    <location>
        <begin position="20"/>
        <end position="42"/>
    </location>
</feature>
<dbReference type="EMBL" id="KN551475">
    <property type="protein sequence ID" value="KHJ92247.1"/>
    <property type="molecule type" value="Genomic_DNA"/>
</dbReference>
<dbReference type="Proteomes" id="UP000053660">
    <property type="component" value="Unassembled WGS sequence"/>
</dbReference>
<keyword evidence="1" id="KW-0472">Membrane</keyword>
<dbReference type="AlphaFoldDB" id="A0A0B1T8W9"/>
<dbReference type="PROSITE" id="PS51257">
    <property type="entry name" value="PROKAR_LIPOPROTEIN"/>
    <property type="match status" value="1"/>
</dbReference>
<protein>
    <submittedName>
        <fullName evidence="2">Uncharacterized protein</fullName>
    </submittedName>
</protein>